<evidence type="ECO:0000256" key="3">
    <source>
        <dbReference type="ARBA" id="ARBA00022723"/>
    </source>
</evidence>
<dbReference type="Proteomes" id="UP000346198">
    <property type="component" value="Unassembled WGS sequence"/>
</dbReference>
<evidence type="ECO:0000259" key="6">
    <source>
        <dbReference type="PROSITE" id="PS51918"/>
    </source>
</evidence>
<dbReference type="EMBL" id="CAAHFH010000002">
    <property type="protein sequence ID" value="VGO21761.1"/>
    <property type="molecule type" value="Genomic_DNA"/>
</dbReference>
<keyword evidence="2" id="KW-0949">S-adenosyl-L-methionine</keyword>
<feature type="domain" description="Radical SAM core" evidence="6">
    <location>
        <begin position="44"/>
        <end position="251"/>
    </location>
</feature>
<dbReference type="CDD" id="cd01335">
    <property type="entry name" value="Radical_SAM"/>
    <property type="match status" value="1"/>
</dbReference>
<dbReference type="AlphaFoldDB" id="A0A6C2UR77"/>
<gene>
    <name evidence="7" type="primary">skfB</name>
    <name evidence="7" type="ORF">SCARR_03836</name>
</gene>
<evidence type="ECO:0000256" key="4">
    <source>
        <dbReference type="ARBA" id="ARBA00023004"/>
    </source>
</evidence>
<dbReference type="SUPFAM" id="SSF102114">
    <property type="entry name" value="Radical SAM enzymes"/>
    <property type="match status" value="1"/>
</dbReference>
<evidence type="ECO:0000313" key="7">
    <source>
        <dbReference type="EMBL" id="VGO21761.1"/>
    </source>
</evidence>
<dbReference type="PROSITE" id="PS51918">
    <property type="entry name" value="RADICAL_SAM"/>
    <property type="match status" value="1"/>
</dbReference>
<organism evidence="7 8">
    <name type="scientific">Pontiella sulfatireligans</name>
    <dbReference type="NCBI Taxonomy" id="2750658"/>
    <lineage>
        <taxon>Bacteria</taxon>
        <taxon>Pseudomonadati</taxon>
        <taxon>Kiritimatiellota</taxon>
        <taxon>Kiritimatiellia</taxon>
        <taxon>Kiritimatiellales</taxon>
        <taxon>Pontiellaceae</taxon>
        <taxon>Pontiella</taxon>
    </lineage>
</organism>
<dbReference type="InterPro" id="IPR007197">
    <property type="entry name" value="rSAM"/>
</dbReference>
<keyword evidence="5" id="KW-0411">Iron-sulfur</keyword>
<keyword evidence="8" id="KW-1185">Reference proteome</keyword>
<reference evidence="7 8" key="1">
    <citation type="submission" date="2019-04" db="EMBL/GenBank/DDBJ databases">
        <authorList>
            <person name="Van Vliet M D."/>
        </authorList>
    </citation>
    <scope>NUCLEOTIDE SEQUENCE [LARGE SCALE GENOMIC DNA]</scope>
    <source>
        <strain evidence="7 8">F21</strain>
    </source>
</reference>
<dbReference type="GO" id="GO:0003824">
    <property type="term" value="F:catalytic activity"/>
    <property type="evidence" value="ECO:0007669"/>
    <property type="project" value="InterPro"/>
</dbReference>
<accession>A0A6C2UR77</accession>
<sequence length="397" mass="44494">MSASLMKRLMTEPDKRLLWKFAYNFGYKGMRSIEKFQKRLKRGDYFPAFLFISVTNACNLACQGCWVTQSNPPKQVAPDTLHNMITECKAQGSYFFGILGGEPLLYDGLFDVFEKHPDCYFLLFTNGTMITDGVAKEMRRIGNISPLISIEGLEEVSDVRRGGESVYEQSLMGLANCRANRLVTGVCTSVCKSNITDLANEKFVNDIAALGAHYLWYYIYRPVGPNPTPELALNSEQVTELRRFIVDIRRNAPLMVVDAYWDDQGRALCPAAVGIANHISPEGWIEPCPPLQFAKENIGDGTGLYDIFNQSEFLAKFRSMCCNTTQGCIIMEKPAKLADFIRAEDAVDSSGRDALLAELGQMCACGSHHQPGKEIPERSWAYRFAKKNWFFGFGAYG</sequence>
<dbReference type="GO" id="GO:0051536">
    <property type="term" value="F:iron-sulfur cluster binding"/>
    <property type="evidence" value="ECO:0007669"/>
    <property type="project" value="UniProtKB-KW"/>
</dbReference>
<name>A0A6C2UR77_9BACT</name>
<dbReference type="SFLD" id="SFLDS00029">
    <property type="entry name" value="Radical_SAM"/>
    <property type="match status" value="1"/>
</dbReference>
<proteinExistence type="predicted"/>
<dbReference type="SFLD" id="SFLDG01067">
    <property type="entry name" value="SPASM/twitch_domain_containing"/>
    <property type="match status" value="1"/>
</dbReference>
<comment type="cofactor">
    <cofactor evidence="1">
        <name>[4Fe-4S] cluster</name>
        <dbReference type="ChEBI" id="CHEBI:49883"/>
    </cofactor>
</comment>
<keyword evidence="4" id="KW-0408">Iron</keyword>
<dbReference type="Gene3D" id="3.20.20.70">
    <property type="entry name" value="Aldolase class I"/>
    <property type="match status" value="1"/>
</dbReference>
<dbReference type="PANTHER" id="PTHR43524">
    <property type="entry name" value="RADICAL SAM SUPERFAMILY PROTEIN"/>
    <property type="match status" value="1"/>
</dbReference>
<dbReference type="InterPro" id="IPR058240">
    <property type="entry name" value="rSAM_sf"/>
</dbReference>
<evidence type="ECO:0000256" key="2">
    <source>
        <dbReference type="ARBA" id="ARBA00022691"/>
    </source>
</evidence>
<evidence type="ECO:0000256" key="5">
    <source>
        <dbReference type="ARBA" id="ARBA00023014"/>
    </source>
</evidence>
<keyword evidence="3" id="KW-0479">Metal-binding</keyword>
<dbReference type="PANTHER" id="PTHR43524:SF1">
    <property type="entry name" value="RADICAL SAM SUPERFAMILY PROTEIN"/>
    <property type="match status" value="1"/>
</dbReference>
<dbReference type="Pfam" id="PF04055">
    <property type="entry name" value="Radical_SAM"/>
    <property type="match status" value="1"/>
</dbReference>
<dbReference type="GO" id="GO:0046872">
    <property type="term" value="F:metal ion binding"/>
    <property type="evidence" value="ECO:0007669"/>
    <property type="project" value="UniProtKB-KW"/>
</dbReference>
<protein>
    <submittedName>
        <fullName evidence="7">Sporulation killing factor maturation protein SkfB</fullName>
    </submittedName>
</protein>
<evidence type="ECO:0000256" key="1">
    <source>
        <dbReference type="ARBA" id="ARBA00001966"/>
    </source>
</evidence>
<dbReference type="InterPro" id="IPR013785">
    <property type="entry name" value="Aldolase_TIM"/>
</dbReference>
<dbReference type="RefSeq" id="WP_136063199.1">
    <property type="nucleotide sequence ID" value="NZ_CAAHFH010000002.1"/>
</dbReference>
<evidence type="ECO:0000313" key="8">
    <source>
        <dbReference type="Proteomes" id="UP000346198"/>
    </source>
</evidence>